<evidence type="ECO:0000256" key="7">
    <source>
        <dbReference type="ARBA" id="ARBA00023242"/>
    </source>
</evidence>
<sequence>MPSCSPDTCVCKKTGGTEVAAAAAAPGTSFAPGDDSDSDVWGSSSPDPSLEATEEVSRDVAALKRRHENRGYLDGLTKGGELGLQTGFDAGYPLGAQLGGLVGQLVAETVWRASNGQISVQTRDAALAELRIDKVLSSEHFDSELHIADPALHPTILKWSCFYDSLLVGL</sequence>
<dbReference type="Proteomes" id="UP000094455">
    <property type="component" value="Unassembled WGS sequence"/>
</dbReference>
<evidence type="ECO:0000259" key="9">
    <source>
        <dbReference type="Pfam" id="PF09811"/>
    </source>
</evidence>
<dbReference type="OrthoDB" id="20086at2759"/>
<evidence type="ECO:0000256" key="6">
    <source>
        <dbReference type="ARBA" id="ARBA00022490"/>
    </source>
</evidence>
<keyword evidence="11" id="KW-1185">Reference proteome</keyword>
<evidence type="ECO:0000256" key="8">
    <source>
        <dbReference type="SAM" id="MobiDB-lite"/>
    </source>
</evidence>
<comment type="similarity">
    <text evidence="3">Belongs to the YAE1 family.</text>
</comment>
<accession>A0A1E3NJS9</accession>
<evidence type="ECO:0000256" key="4">
    <source>
        <dbReference type="ARBA" id="ARBA00017286"/>
    </source>
</evidence>
<keyword evidence="7" id="KW-0539">Nucleus</keyword>
<feature type="region of interest" description="Disordered" evidence="8">
    <location>
        <begin position="23"/>
        <end position="55"/>
    </location>
</feature>
<evidence type="ECO:0000313" key="10">
    <source>
        <dbReference type="EMBL" id="ODQ46371.1"/>
    </source>
</evidence>
<evidence type="ECO:0000256" key="5">
    <source>
        <dbReference type="ARBA" id="ARBA00018400"/>
    </source>
</evidence>
<dbReference type="EMBL" id="KV454003">
    <property type="protein sequence ID" value="ODQ46371.1"/>
    <property type="molecule type" value="Genomic_DNA"/>
</dbReference>
<dbReference type="InterPro" id="IPR019191">
    <property type="entry name" value="Essential_protein_Yae1_N"/>
</dbReference>
<keyword evidence="6" id="KW-0963">Cytoplasm</keyword>
<dbReference type="InterPro" id="IPR038881">
    <property type="entry name" value="Yae1-like"/>
</dbReference>
<organism evidence="10 11">
    <name type="scientific">Pichia membranifaciens NRRL Y-2026</name>
    <dbReference type="NCBI Taxonomy" id="763406"/>
    <lineage>
        <taxon>Eukaryota</taxon>
        <taxon>Fungi</taxon>
        <taxon>Dikarya</taxon>
        <taxon>Ascomycota</taxon>
        <taxon>Saccharomycotina</taxon>
        <taxon>Pichiomycetes</taxon>
        <taxon>Pichiales</taxon>
        <taxon>Pichiaceae</taxon>
        <taxon>Pichia</taxon>
    </lineage>
</organism>
<feature type="domain" description="Essential protein Yae1 N-terminal" evidence="9">
    <location>
        <begin position="71"/>
        <end position="105"/>
    </location>
</feature>
<feature type="compositionally biased region" description="Low complexity" evidence="8">
    <location>
        <begin position="39"/>
        <end position="49"/>
    </location>
</feature>
<dbReference type="PANTHER" id="PTHR18829:SF0">
    <property type="entry name" value="PROTEIN YAE1 HOMOLOG"/>
    <property type="match status" value="1"/>
</dbReference>
<evidence type="ECO:0000256" key="1">
    <source>
        <dbReference type="ARBA" id="ARBA00004123"/>
    </source>
</evidence>
<evidence type="ECO:0000256" key="3">
    <source>
        <dbReference type="ARBA" id="ARBA00007096"/>
    </source>
</evidence>
<gene>
    <name evidence="10" type="ORF">PICMEDRAFT_72448</name>
</gene>
<dbReference type="PANTHER" id="PTHR18829">
    <property type="entry name" value="PROTEIN YAE1 HOMOLOG"/>
    <property type="match status" value="1"/>
</dbReference>
<dbReference type="GO" id="GO:0005737">
    <property type="term" value="C:cytoplasm"/>
    <property type="evidence" value="ECO:0007669"/>
    <property type="project" value="UniProtKB-SubCell"/>
</dbReference>
<evidence type="ECO:0000256" key="2">
    <source>
        <dbReference type="ARBA" id="ARBA00004496"/>
    </source>
</evidence>
<dbReference type="STRING" id="763406.A0A1E3NJS9"/>
<comment type="subcellular location">
    <subcellularLocation>
        <location evidence="2">Cytoplasm</location>
    </subcellularLocation>
    <subcellularLocation>
        <location evidence="1">Nucleus</location>
    </subcellularLocation>
</comment>
<proteinExistence type="inferred from homology"/>
<dbReference type="GeneID" id="30180888"/>
<dbReference type="Pfam" id="PF09811">
    <property type="entry name" value="Yae1_N"/>
    <property type="match status" value="1"/>
</dbReference>
<evidence type="ECO:0000313" key="11">
    <source>
        <dbReference type="Proteomes" id="UP000094455"/>
    </source>
</evidence>
<dbReference type="AlphaFoldDB" id="A0A1E3NJS9"/>
<dbReference type="GO" id="GO:0005634">
    <property type="term" value="C:nucleus"/>
    <property type="evidence" value="ECO:0007669"/>
    <property type="project" value="UniProtKB-SubCell"/>
</dbReference>
<protein>
    <recommendedName>
        <fullName evidence="5">Protein YAE1</fullName>
    </recommendedName>
    <alternativeName>
        <fullName evidence="4">Protein yae1</fullName>
    </alternativeName>
</protein>
<name>A0A1E3NJS9_9ASCO</name>
<dbReference type="RefSeq" id="XP_019017484.1">
    <property type="nucleotide sequence ID" value="XM_019164201.1"/>
</dbReference>
<reference evidence="10 11" key="1">
    <citation type="journal article" date="2016" name="Proc. Natl. Acad. Sci. U.S.A.">
        <title>Comparative genomics of biotechnologically important yeasts.</title>
        <authorList>
            <person name="Riley R."/>
            <person name="Haridas S."/>
            <person name="Wolfe K.H."/>
            <person name="Lopes M.R."/>
            <person name="Hittinger C.T."/>
            <person name="Goeker M."/>
            <person name="Salamov A.A."/>
            <person name="Wisecaver J.H."/>
            <person name="Long T.M."/>
            <person name="Calvey C.H."/>
            <person name="Aerts A.L."/>
            <person name="Barry K.W."/>
            <person name="Choi C."/>
            <person name="Clum A."/>
            <person name="Coughlan A.Y."/>
            <person name="Deshpande S."/>
            <person name="Douglass A.P."/>
            <person name="Hanson S.J."/>
            <person name="Klenk H.-P."/>
            <person name="LaButti K.M."/>
            <person name="Lapidus A."/>
            <person name="Lindquist E.A."/>
            <person name="Lipzen A.M."/>
            <person name="Meier-Kolthoff J.P."/>
            <person name="Ohm R.A."/>
            <person name="Otillar R.P."/>
            <person name="Pangilinan J.L."/>
            <person name="Peng Y."/>
            <person name="Rokas A."/>
            <person name="Rosa C.A."/>
            <person name="Scheuner C."/>
            <person name="Sibirny A.A."/>
            <person name="Slot J.C."/>
            <person name="Stielow J.B."/>
            <person name="Sun H."/>
            <person name="Kurtzman C.P."/>
            <person name="Blackwell M."/>
            <person name="Grigoriev I.V."/>
            <person name="Jeffries T.W."/>
        </authorList>
    </citation>
    <scope>NUCLEOTIDE SEQUENCE [LARGE SCALE GENOMIC DNA]</scope>
    <source>
        <strain evidence="10 11">NRRL Y-2026</strain>
    </source>
</reference>